<dbReference type="Proteomes" id="UP000821865">
    <property type="component" value="Chromosome 3"/>
</dbReference>
<proteinExistence type="predicted"/>
<evidence type="ECO:0000313" key="1">
    <source>
        <dbReference type="EMBL" id="KAH7959914.1"/>
    </source>
</evidence>
<sequence length="425" mass="47138">MASPEHPELHNDVPLPEDMDLQAPDKQAASLTPLTSTRNSAVAAMPSRALQLLHTNPFDPLQDLEEQNGIEGESANTFYQAHVISTAPNGEERARGSLFSTPERQYTSIPRDYSHARGARHMLPALVGRQDEEDNWIPVSYRRTKQNHAMGAAMPSSGAPRKLQHAIILWPKQPCRIMDEQFIRLDRVMMRYNSAHLSLSEGDPMPGFSVRHLRQSNQLAVDVAKPEVRSALLAIASLPIRGQDVPFQAYEAFGHNQIRCVIRNAGEMTSEELMNSLHCRKCKILQSRPLGDKGTVMVTYEGTSLPYKPASEGGSQHPRRDAAQSKVLTSPGDNPYLPAPTTLQDLERRLENRVVQIGKFIHQSVQQLINRAIKTCVHTIMGHIMLSGTLPYGTIPLATAGAPTMRTTWVPSNFIASDTTKPHHV</sequence>
<accession>A0ACB8D615</accession>
<comment type="caution">
    <text evidence="1">The sequence shown here is derived from an EMBL/GenBank/DDBJ whole genome shotgun (WGS) entry which is preliminary data.</text>
</comment>
<keyword evidence="2" id="KW-1185">Reference proteome</keyword>
<name>A0ACB8D615_DERSI</name>
<reference evidence="1" key="1">
    <citation type="submission" date="2020-05" db="EMBL/GenBank/DDBJ databases">
        <title>Large-scale comparative analyses of tick genomes elucidate their genetic diversity and vector capacities.</title>
        <authorList>
            <person name="Jia N."/>
            <person name="Wang J."/>
            <person name="Shi W."/>
            <person name="Du L."/>
            <person name="Sun Y."/>
            <person name="Zhan W."/>
            <person name="Jiang J."/>
            <person name="Wang Q."/>
            <person name="Zhang B."/>
            <person name="Ji P."/>
            <person name="Sakyi L.B."/>
            <person name="Cui X."/>
            <person name="Yuan T."/>
            <person name="Jiang B."/>
            <person name="Yang W."/>
            <person name="Lam T.T.-Y."/>
            <person name="Chang Q."/>
            <person name="Ding S."/>
            <person name="Wang X."/>
            <person name="Zhu J."/>
            <person name="Ruan X."/>
            <person name="Zhao L."/>
            <person name="Wei J."/>
            <person name="Que T."/>
            <person name="Du C."/>
            <person name="Cheng J."/>
            <person name="Dai P."/>
            <person name="Han X."/>
            <person name="Huang E."/>
            <person name="Gao Y."/>
            <person name="Liu J."/>
            <person name="Shao H."/>
            <person name="Ye R."/>
            <person name="Li L."/>
            <person name="Wei W."/>
            <person name="Wang X."/>
            <person name="Wang C."/>
            <person name="Yang T."/>
            <person name="Huo Q."/>
            <person name="Li W."/>
            <person name="Guo W."/>
            <person name="Chen H."/>
            <person name="Zhou L."/>
            <person name="Ni X."/>
            <person name="Tian J."/>
            <person name="Zhou Y."/>
            <person name="Sheng Y."/>
            <person name="Liu T."/>
            <person name="Pan Y."/>
            <person name="Xia L."/>
            <person name="Li J."/>
            <person name="Zhao F."/>
            <person name="Cao W."/>
        </authorList>
    </citation>
    <scope>NUCLEOTIDE SEQUENCE</scope>
    <source>
        <strain evidence="1">Dsil-2018</strain>
    </source>
</reference>
<gene>
    <name evidence="1" type="ORF">HPB49_014885</name>
</gene>
<organism evidence="1 2">
    <name type="scientific">Dermacentor silvarum</name>
    <name type="common">Tick</name>
    <dbReference type="NCBI Taxonomy" id="543639"/>
    <lineage>
        <taxon>Eukaryota</taxon>
        <taxon>Metazoa</taxon>
        <taxon>Ecdysozoa</taxon>
        <taxon>Arthropoda</taxon>
        <taxon>Chelicerata</taxon>
        <taxon>Arachnida</taxon>
        <taxon>Acari</taxon>
        <taxon>Parasitiformes</taxon>
        <taxon>Ixodida</taxon>
        <taxon>Ixodoidea</taxon>
        <taxon>Ixodidae</taxon>
        <taxon>Rhipicephalinae</taxon>
        <taxon>Dermacentor</taxon>
    </lineage>
</organism>
<evidence type="ECO:0000313" key="2">
    <source>
        <dbReference type="Proteomes" id="UP000821865"/>
    </source>
</evidence>
<dbReference type="EMBL" id="CM023472">
    <property type="protein sequence ID" value="KAH7959914.1"/>
    <property type="molecule type" value="Genomic_DNA"/>
</dbReference>
<protein>
    <submittedName>
        <fullName evidence="1">Uncharacterized protein</fullName>
    </submittedName>
</protein>